<name>A0A2W4J5X3_9PSEU</name>
<organism evidence="3">
    <name type="scientific">Thermocrispum agreste</name>
    <dbReference type="NCBI Taxonomy" id="37925"/>
    <lineage>
        <taxon>Bacteria</taxon>
        <taxon>Bacillati</taxon>
        <taxon>Actinomycetota</taxon>
        <taxon>Actinomycetes</taxon>
        <taxon>Pseudonocardiales</taxon>
        <taxon>Pseudonocardiaceae</taxon>
        <taxon>Thermocrispum</taxon>
    </lineage>
</organism>
<gene>
    <name evidence="3" type="ORF">DIU77_13780</name>
</gene>
<comment type="similarity">
    <text evidence="1">Belongs to the short-chain dehydrogenases/reductases (SDR) family.</text>
</comment>
<dbReference type="Gene3D" id="3.40.50.720">
    <property type="entry name" value="NAD(P)-binding Rossmann-like Domain"/>
    <property type="match status" value="1"/>
</dbReference>
<dbReference type="PANTHER" id="PTHR43477:SF1">
    <property type="entry name" value="DIHYDROANTICAPSIN 7-DEHYDROGENASE"/>
    <property type="match status" value="1"/>
</dbReference>
<comment type="caution">
    <text evidence="3">The sequence shown here is derived from an EMBL/GenBank/DDBJ whole genome shotgun (WGS) entry which is preliminary data.</text>
</comment>
<dbReference type="GO" id="GO:0016491">
    <property type="term" value="F:oxidoreductase activity"/>
    <property type="evidence" value="ECO:0007669"/>
    <property type="project" value="UniProtKB-KW"/>
</dbReference>
<reference evidence="3" key="1">
    <citation type="submission" date="2018-05" db="EMBL/GenBank/DDBJ databases">
        <authorList>
            <person name="Lanie J.A."/>
            <person name="Ng W.-L."/>
            <person name="Kazmierczak K.M."/>
            <person name="Andrzejewski T.M."/>
            <person name="Davidsen T.M."/>
            <person name="Wayne K.J."/>
            <person name="Tettelin H."/>
            <person name="Glass J.I."/>
            <person name="Rusch D."/>
            <person name="Podicherti R."/>
            <person name="Tsui H.-C.T."/>
            <person name="Winkler M.E."/>
        </authorList>
    </citation>
    <scope>NUCLEOTIDE SEQUENCE</scope>
    <source>
        <strain evidence="3">ZC4RG45</strain>
    </source>
</reference>
<proteinExistence type="inferred from homology"/>
<dbReference type="AlphaFoldDB" id="A0A2W4J5X3"/>
<dbReference type="CDD" id="cd05233">
    <property type="entry name" value="SDR_c"/>
    <property type="match status" value="1"/>
</dbReference>
<accession>A0A2W4J5X3</accession>
<dbReference type="PANTHER" id="PTHR43477">
    <property type="entry name" value="DIHYDROANTICAPSIN 7-DEHYDROGENASE"/>
    <property type="match status" value="1"/>
</dbReference>
<evidence type="ECO:0000256" key="1">
    <source>
        <dbReference type="ARBA" id="ARBA00006484"/>
    </source>
</evidence>
<dbReference type="Pfam" id="PF13561">
    <property type="entry name" value="adh_short_C2"/>
    <property type="match status" value="1"/>
</dbReference>
<dbReference type="InterPro" id="IPR002347">
    <property type="entry name" value="SDR_fam"/>
</dbReference>
<dbReference type="EMBL" id="QGUI01000563">
    <property type="protein sequence ID" value="PZM94660.1"/>
    <property type="molecule type" value="Genomic_DNA"/>
</dbReference>
<evidence type="ECO:0000313" key="3">
    <source>
        <dbReference type="EMBL" id="PZM94660.1"/>
    </source>
</evidence>
<evidence type="ECO:0000256" key="2">
    <source>
        <dbReference type="ARBA" id="ARBA00023002"/>
    </source>
</evidence>
<dbReference type="SUPFAM" id="SSF51735">
    <property type="entry name" value="NAD(P)-binding Rossmann-fold domains"/>
    <property type="match status" value="1"/>
</dbReference>
<protein>
    <submittedName>
        <fullName evidence="3">Short-chain dehydrogenase</fullName>
    </submittedName>
</protein>
<keyword evidence="2" id="KW-0560">Oxidoreductase</keyword>
<dbReference type="InterPro" id="IPR051122">
    <property type="entry name" value="SDR_DHRS6-like"/>
</dbReference>
<sequence length="231" mass="24737">MSDRRTLVVIGGTTGIGRVLAQRAVARGEDVVITGRDRERAAAAAREIGGNARGLAVDLHHPERLADQLAEIATVDHLVLSAIERDQNTAAAYDVERAKRLVTLKLVGYTEVIHALLPRMTSDAAIVLFGGLAKDRPYPGSTTVSTINGGVIGMVHTLAVELAPIRVNAVHPGIVGDSPFWMDKPLDHFVSRTPTGRLATMEDVADATEFLLRNRSVNGINLNVDGGWLLT</sequence>
<dbReference type="InterPro" id="IPR036291">
    <property type="entry name" value="NAD(P)-bd_dom_sf"/>
</dbReference>
<dbReference type="PRINTS" id="PR00081">
    <property type="entry name" value="GDHRDH"/>
</dbReference>